<evidence type="ECO:0000313" key="3">
    <source>
        <dbReference type="Proteomes" id="UP001324427"/>
    </source>
</evidence>
<name>A0AAV9JWE5_9PEZI</name>
<organism evidence="2 3">
    <name type="scientific">Oleoguttula mirabilis</name>
    <dbReference type="NCBI Taxonomy" id="1507867"/>
    <lineage>
        <taxon>Eukaryota</taxon>
        <taxon>Fungi</taxon>
        <taxon>Dikarya</taxon>
        <taxon>Ascomycota</taxon>
        <taxon>Pezizomycotina</taxon>
        <taxon>Dothideomycetes</taxon>
        <taxon>Dothideomycetidae</taxon>
        <taxon>Mycosphaerellales</taxon>
        <taxon>Teratosphaeriaceae</taxon>
        <taxon>Oleoguttula</taxon>
    </lineage>
</organism>
<sequence>MGFFTDLLADVDKKEAAAAAAAPPLRPQKRKFSSSAAADAEERAAKAPKTAGLSQYFHEPYDIRHNPNLLRANTFDKTPPTYHDGPRDGAGLGPLIPCQTHAAMLRGKLDCVLAEKQRLESDFADGVAVREKARQQLTLHERGQKRFLAERGEGGMGVWLQGKAMIRTCLADAERRIERVRKEAKVRGLRALAEEEEE</sequence>
<gene>
    <name evidence="2" type="ORF">LTR36_006392</name>
</gene>
<accession>A0AAV9JWE5</accession>
<protein>
    <submittedName>
        <fullName evidence="2">Uncharacterized protein</fullName>
    </submittedName>
</protein>
<comment type="caution">
    <text evidence="2">The sequence shown here is derived from an EMBL/GenBank/DDBJ whole genome shotgun (WGS) entry which is preliminary data.</text>
</comment>
<evidence type="ECO:0000256" key="1">
    <source>
        <dbReference type="SAM" id="MobiDB-lite"/>
    </source>
</evidence>
<keyword evidence="3" id="KW-1185">Reference proteome</keyword>
<reference evidence="2 3" key="1">
    <citation type="submission" date="2021-11" db="EMBL/GenBank/DDBJ databases">
        <title>Black yeast isolated from Biological Soil Crust.</title>
        <authorList>
            <person name="Kurbessoian T."/>
        </authorList>
    </citation>
    <scope>NUCLEOTIDE SEQUENCE [LARGE SCALE GENOMIC DNA]</scope>
    <source>
        <strain evidence="2 3">CCFEE 5522</strain>
    </source>
</reference>
<proteinExistence type="predicted"/>
<feature type="region of interest" description="Disordered" evidence="1">
    <location>
        <begin position="17"/>
        <end position="51"/>
    </location>
</feature>
<dbReference type="Proteomes" id="UP001324427">
    <property type="component" value="Unassembled WGS sequence"/>
</dbReference>
<dbReference type="AlphaFoldDB" id="A0AAV9JWE5"/>
<dbReference type="EMBL" id="JAVFHQ010000004">
    <property type="protein sequence ID" value="KAK4549395.1"/>
    <property type="molecule type" value="Genomic_DNA"/>
</dbReference>
<evidence type="ECO:0000313" key="2">
    <source>
        <dbReference type="EMBL" id="KAK4549395.1"/>
    </source>
</evidence>